<dbReference type="OrthoDB" id="8479143at2"/>
<dbReference type="InterPro" id="IPR050707">
    <property type="entry name" value="HTH_MetabolicPath_Reg"/>
</dbReference>
<dbReference type="SMART" id="SM00346">
    <property type="entry name" value="HTH_ICLR"/>
    <property type="match status" value="1"/>
</dbReference>
<name>A0A4U2YMK7_9ACTN</name>
<dbReference type="FunFam" id="1.10.10.10:FF:000056">
    <property type="entry name" value="IclR family transcriptional regulator"/>
    <property type="match status" value="1"/>
</dbReference>
<organism evidence="9 10">
    <name type="scientific">Nocardioides jishulii</name>
    <dbReference type="NCBI Taxonomy" id="2575440"/>
    <lineage>
        <taxon>Bacteria</taxon>
        <taxon>Bacillati</taxon>
        <taxon>Actinomycetota</taxon>
        <taxon>Actinomycetes</taxon>
        <taxon>Propionibacteriales</taxon>
        <taxon>Nocardioidaceae</taxon>
        <taxon>Nocardioides</taxon>
    </lineage>
</organism>
<dbReference type="InterPro" id="IPR014757">
    <property type="entry name" value="Tscrpt_reg_IclR_C"/>
</dbReference>
<reference evidence="9 10" key="1">
    <citation type="submission" date="2019-04" db="EMBL/GenBank/DDBJ databases">
        <authorList>
            <person name="Dong K."/>
        </authorList>
    </citation>
    <scope>NUCLEOTIDE SEQUENCE [LARGE SCALE GENOMIC DNA]</scope>
    <source>
        <strain evidence="10">dk3543</strain>
    </source>
</reference>
<sequence>MNRAESAGSTTIATVERAADVLLHFTAVPGHDLGITEIAEGLGLPKAAVHRVLASLRSRGLVDLDERTHRYSLGVAAMRLGLSYLDKIDVRQLARPSLQELCQRTGETATLSIPLGKRSRIYVDQVTPDREVIMSVTLGEPYALHAGASSRAMLAFQSAERINDYLAQGDLEVMTPSTIVDPATLRADLLHIRDVGWAMSVAERKEGAASVAAPVRNHEGHAIAVVSVCGPAERFLSEVDELRAALLDVTRELSRRTGWEA</sequence>
<gene>
    <name evidence="9" type="ORF">FC770_08650</name>
</gene>
<keyword evidence="4" id="KW-0804">Transcription</keyword>
<keyword evidence="10" id="KW-1185">Reference proteome</keyword>
<evidence type="ECO:0000259" key="7">
    <source>
        <dbReference type="PROSITE" id="PS51077"/>
    </source>
</evidence>
<feature type="domain" description="IclR-ED" evidence="8">
    <location>
        <begin position="76"/>
        <end position="259"/>
    </location>
</feature>
<evidence type="ECO:0000256" key="3">
    <source>
        <dbReference type="ARBA" id="ARBA00023125"/>
    </source>
</evidence>
<evidence type="ECO:0000313" key="9">
    <source>
        <dbReference type="EMBL" id="TKI62448.1"/>
    </source>
</evidence>
<dbReference type="GO" id="GO:0003677">
    <property type="term" value="F:DNA binding"/>
    <property type="evidence" value="ECO:0007669"/>
    <property type="project" value="UniProtKB-KW"/>
</dbReference>
<dbReference type="GO" id="GO:0003700">
    <property type="term" value="F:DNA-binding transcription factor activity"/>
    <property type="evidence" value="ECO:0007669"/>
    <property type="project" value="TreeGrafter"/>
</dbReference>
<evidence type="ECO:0000256" key="2">
    <source>
        <dbReference type="ARBA" id="ARBA00023015"/>
    </source>
</evidence>
<evidence type="ECO:0000259" key="8">
    <source>
        <dbReference type="PROSITE" id="PS51078"/>
    </source>
</evidence>
<dbReference type="Gene3D" id="3.30.450.40">
    <property type="match status" value="1"/>
</dbReference>
<keyword evidence="3" id="KW-0238">DNA-binding</keyword>
<dbReference type="GO" id="GO:0006071">
    <property type="term" value="P:glycerol metabolic process"/>
    <property type="evidence" value="ECO:0007669"/>
    <property type="project" value="UniProtKB-KW"/>
</dbReference>
<dbReference type="InterPro" id="IPR011991">
    <property type="entry name" value="ArsR-like_HTH"/>
</dbReference>
<evidence type="ECO:0000256" key="5">
    <source>
        <dbReference type="ARBA" id="ARBA00058938"/>
    </source>
</evidence>
<evidence type="ECO:0000256" key="1">
    <source>
        <dbReference type="ARBA" id="ARBA00022798"/>
    </source>
</evidence>
<keyword evidence="2" id="KW-0805">Transcription regulation</keyword>
<dbReference type="PANTHER" id="PTHR30136">
    <property type="entry name" value="HELIX-TURN-HELIX TRANSCRIPTIONAL REGULATOR, ICLR FAMILY"/>
    <property type="match status" value="1"/>
</dbReference>
<dbReference type="InterPro" id="IPR029016">
    <property type="entry name" value="GAF-like_dom_sf"/>
</dbReference>
<dbReference type="Pfam" id="PF01614">
    <property type="entry name" value="IclR_C"/>
    <property type="match status" value="1"/>
</dbReference>
<dbReference type="PROSITE" id="PS51077">
    <property type="entry name" value="HTH_ICLR"/>
    <property type="match status" value="1"/>
</dbReference>
<evidence type="ECO:0000256" key="6">
    <source>
        <dbReference type="ARBA" id="ARBA00070406"/>
    </source>
</evidence>
<dbReference type="Pfam" id="PF09339">
    <property type="entry name" value="HTH_IclR"/>
    <property type="match status" value="1"/>
</dbReference>
<keyword evidence="1" id="KW-0319">Glycerol metabolism</keyword>
<dbReference type="SUPFAM" id="SSF55781">
    <property type="entry name" value="GAF domain-like"/>
    <property type="match status" value="1"/>
</dbReference>
<dbReference type="EMBL" id="SZPY01000002">
    <property type="protein sequence ID" value="TKI62448.1"/>
    <property type="molecule type" value="Genomic_DNA"/>
</dbReference>
<evidence type="ECO:0000256" key="4">
    <source>
        <dbReference type="ARBA" id="ARBA00023163"/>
    </source>
</evidence>
<proteinExistence type="predicted"/>
<dbReference type="Gene3D" id="1.10.10.10">
    <property type="entry name" value="Winged helix-like DNA-binding domain superfamily/Winged helix DNA-binding domain"/>
    <property type="match status" value="1"/>
</dbReference>
<dbReference type="Proteomes" id="UP000307808">
    <property type="component" value="Unassembled WGS sequence"/>
</dbReference>
<accession>A0A4U2YMK7</accession>
<dbReference type="AlphaFoldDB" id="A0A4U2YMK7"/>
<evidence type="ECO:0000313" key="10">
    <source>
        <dbReference type="Proteomes" id="UP000307808"/>
    </source>
</evidence>
<dbReference type="InterPro" id="IPR036390">
    <property type="entry name" value="WH_DNA-bd_sf"/>
</dbReference>
<feature type="domain" description="HTH iclR-type" evidence="7">
    <location>
        <begin position="12"/>
        <end position="75"/>
    </location>
</feature>
<dbReference type="PANTHER" id="PTHR30136:SF24">
    <property type="entry name" value="HTH-TYPE TRANSCRIPTIONAL REPRESSOR ALLR"/>
    <property type="match status" value="1"/>
</dbReference>
<dbReference type="InterPro" id="IPR005471">
    <property type="entry name" value="Tscrpt_reg_IclR_N"/>
</dbReference>
<comment type="caution">
    <text evidence="9">The sequence shown here is derived from an EMBL/GenBank/DDBJ whole genome shotgun (WGS) entry which is preliminary data.</text>
</comment>
<dbReference type="CDD" id="cd00090">
    <property type="entry name" value="HTH_ARSR"/>
    <property type="match status" value="1"/>
</dbReference>
<comment type="function">
    <text evidence="5">May be an activator protein for the gylABX operon.</text>
</comment>
<dbReference type="GO" id="GO:0045892">
    <property type="term" value="P:negative regulation of DNA-templated transcription"/>
    <property type="evidence" value="ECO:0007669"/>
    <property type="project" value="TreeGrafter"/>
</dbReference>
<dbReference type="PROSITE" id="PS51078">
    <property type="entry name" value="ICLR_ED"/>
    <property type="match status" value="1"/>
</dbReference>
<dbReference type="RefSeq" id="WP_137065717.1">
    <property type="nucleotide sequence ID" value="NZ_CP040748.1"/>
</dbReference>
<dbReference type="SUPFAM" id="SSF46785">
    <property type="entry name" value="Winged helix' DNA-binding domain"/>
    <property type="match status" value="1"/>
</dbReference>
<protein>
    <recommendedName>
        <fullName evidence="6">Glycerol operon regulatory protein</fullName>
    </recommendedName>
</protein>
<dbReference type="InterPro" id="IPR036388">
    <property type="entry name" value="WH-like_DNA-bd_sf"/>
</dbReference>